<dbReference type="GO" id="GO:0005776">
    <property type="term" value="C:autophagosome"/>
    <property type="evidence" value="ECO:0007669"/>
    <property type="project" value="TreeGrafter"/>
</dbReference>
<evidence type="ECO:0000256" key="5">
    <source>
        <dbReference type="SAM" id="MobiDB-lite"/>
    </source>
</evidence>
<evidence type="ECO:0000256" key="1">
    <source>
        <dbReference type="ARBA" id="ARBA00022679"/>
    </source>
</evidence>
<keyword evidence="4" id="KW-0067">ATP-binding</keyword>
<dbReference type="SUPFAM" id="SSF56112">
    <property type="entry name" value="Protein kinase-like (PK-like)"/>
    <property type="match status" value="1"/>
</dbReference>
<dbReference type="Proteomes" id="UP000023152">
    <property type="component" value="Unassembled WGS sequence"/>
</dbReference>
<evidence type="ECO:0000259" key="6">
    <source>
        <dbReference type="PROSITE" id="PS50011"/>
    </source>
</evidence>
<gene>
    <name evidence="7" type="ORF">RFI_08024</name>
</gene>
<keyword evidence="3 7" id="KW-0418">Kinase</keyword>
<comment type="caution">
    <text evidence="7">The sequence shown here is derived from an EMBL/GenBank/DDBJ whole genome shotgun (WGS) entry which is preliminary data.</text>
</comment>
<dbReference type="InterPro" id="IPR045269">
    <property type="entry name" value="Atg1-like"/>
</dbReference>
<dbReference type="GO" id="GO:0000407">
    <property type="term" value="C:phagophore assembly site"/>
    <property type="evidence" value="ECO:0007669"/>
    <property type="project" value="TreeGrafter"/>
</dbReference>
<dbReference type="PANTHER" id="PTHR24348">
    <property type="entry name" value="SERINE/THREONINE-PROTEIN KINASE UNC-51-RELATED"/>
    <property type="match status" value="1"/>
</dbReference>
<dbReference type="GO" id="GO:0016020">
    <property type="term" value="C:membrane"/>
    <property type="evidence" value="ECO:0007669"/>
    <property type="project" value="TreeGrafter"/>
</dbReference>
<sequence length="372" mass="42281">MSKRKFREYEFLKCLMNTSQGEIWLSKNTVTNEMVTIKTALKPCVLKGISTSNGKVHEDFKNECNVVNTLTDRVKEDIKSGKMTASEKVGFITSKGCMEDDDCYYLVMDYYSDSELFGLFSSRFPMRMKSGQAERKRCIQHVFQQLLVDFSLATVIVDKTIKLKGAFFLFVFNIEGCILQWKIGRLSYVSPECYENKEYDAFANDIWCLGVVLFGLFFGRLPSIRDRPTLQRIVNGDLELILQKSNCLHLINEHGLDCLNRLLRLEHDRITMDELLNHPFVTGGNQEAIIIKGLTQSRGPVDHSGIPLNLNGDAKVNPLSTERGQLLLTPKEGKTMPQVPCRAEKEQMNFCNRKSDDDPSTVKDDVSTNPSD</sequence>
<proteinExistence type="predicted"/>
<dbReference type="GO" id="GO:0000045">
    <property type="term" value="P:autophagosome assembly"/>
    <property type="evidence" value="ECO:0007669"/>
    <property type="project" value="TreeGrafter"/>
</dbReference>
<reference evidence="7 8" key="1">
    <citation type="journal article" date="2013" name="Curr. Biol.">
        <title>The Genome of the Foraminiferan Reticulomyxa filosa.</title>
        <authorList>
            <person name="Glockner G."/>
            <person name="Hulsmann N."/>
            <person name="Schleicher M."/>
            <person name="Noegel A.A."/>
            <person name="Eichinger L."/>
            <person name="Gallinger C."/>
            <person name="Pawlowski J."/>
            <person name="Sierra R."/>
            <person name="Euteneuer U."/>
            <person name="Pillet L."/>
            <person name="Moustafa A."/>
            <person name="Platzer M."/>
            <person name="Groth M."/>
            <person name="Szafranski K."/>
            <person name="Schliwa M."/>
        </authorList>
    </citation>
    <scope>NUCLEOTIDE SEQUENCE [LARGE SCALE GENOMIC DNA]</scope>
</reference>
<feature type="region of interest" description="Disordered" evidence="5">
    <location>
        <begin position="333"/>
        <end position="372"/>
    </location>
</feature>
<keyword evidence="1" id="KW-0808">Transferase</keyword>
<dbReference type="GO" id="GO:0005524">
    <property type="term" value="F:ATP binding"/>
    <property type="evidence" value="ECO:0007669"/>
    <property type="project" value="UniProtKB-KW"/>
</dbReference>
<dbReference type="Gene3D" id="1.10.510.10">
    <property type="entry name" value="Transferase(Phosphotransferase) domain 1"/>
    <property type="match status" value="2"/>
</dbReference>
<protein>
    <submittedName>
        <fullName evidence="7">Serine/threonine-protein kinase</fullName>
    </submittedName>
</protein>
<dbReference type="GO" id="GO:0010506">
    <property type="term" value="P:regulation of autophagy"/>
    <property type="evidence" value="ECO:0007669"/>
    <property type="project" value="InterPro"/>
</dbReference>
<evidence type="ECO:0000313" key="7">
    <source>
        <dbReference type="EMBL" id="ETO29101.1"/>
    </source>
</evidence>
<dbReference type="SMART" id="SM00220">
    <property type="entry name" value="S_TKc"/>
    <property type="match status" value="1"/>
</dbReference>
<dbReference type="PROSITE" id="PS50011">
    <property type="entry name" value="PROTEIN_KINASE_DOM"/>
    <property type="match status" value="1"/>
</dbReference>
<evidence type="ECO:0000256" key="2">
    <source>
        <dbReference type="ARBA" id="ARBA00022741"/>
    </source>
</evidence>
<evidence type="ECO:0000256" key="3">
    <source>
        <dbReference type="ARBA" id="ARBA00022777"/>
    </source>
</evidence>
<evidence type="ECO:0000313" key="8">
    <source>
        <dbReference type="Proteomes" id="UP000023152"/>
    </source>
</evidence>
<dbReference type="GO" id="GO:0004674">
    <property type="term" value="F:protein serine/threonine kinase activity"/>
    <property type="evidence" value="ECO:0007669"/>
    <property type="project" value="InterPro"/>
</dbReference>
<dbReference type="OrthoDB" id="5987198at2759"/>
<dbReference type="EMBL" id="ASPP01006253">
    <property type="protein sequence ID" value="ETO29101.1"/>
    <property type="molecule type" value="Genomic_DNA"/>
</dbReference>
<evidence type="ECO:0000256" key="4">
    <source>
        <dbReference type="ARBA" id="ARBA00022840"/>
    </source>
</evidence>
<dbReference type="PANTHER" id="PTHR24348:SF22">
    <property type="entry name" value="NON-SPECIFIC SERINE_THREONINE PROTEIN KINASE"/>
    <property type="match status" value="1"/>
</dbReference>
<dbReference type="Pfam" id="PF00069">
    <property type="entry name" value="Pkinase"/>
    <property type="match status" value="1"/>
</dbReference>
<organism evidence="7 8">
    <name type="scientific">Reticulomyxa filosa</name>
    <dbReference type="NCBI Taxonomy" id="46433"/>
    <lineage>
        <taxon>Eukaryota</taxon>
        <taxon>Sar</taxon>
        <taxon>Rhizaria</taxon>
        <taxon>Retaria</taxon>
        <taxon>Foraminifera</taxon>
        <taxon>Monothalamids</taxon>
        <taxon>Reticulomyxidae</taxon>
        <taxon>Reticulomyxa</taxon>
    </lineage>
</organism>
<dbReference type="GO" id="GO:0005829">
    <property type="term" value="C:cytosol"/>
    <property type="evidence" value="ECO:0007669"/>
    <property type="project" value="TreeGrafter"/>
</dbReference>
<accession>X6NSW2</accession>
<keyword evidence="8" id="KW-1185">Reference proteome</keyword>
<name>X6NSW2_RETFI</name>
<feature type="compositionally biased region" description="Basic and acidic residues" evidence="5">
    <location>
        <begin position="342"/>
        <end position="366"/>
    </location>
</feature>
<feature type="domain" description="Protein kinase" evidence="6">
    <location>
        <begin position="9"/>
        <end position="281"/>
    </location>
</feature>
<dbReference type="InterPro" id="IPR000719">
    <property type="entry name" value="Prot_kinase_dom"/>
</dbReference>
<dbReference type="InterPro" id="IPR011009">
    <property type="entry name" value="Kinase-like_dom_sf"/>
</dbReference>
<dbReference type="AlphaFoldDB" id="X6NSW2"/>
<keyword evidence="2" id="KW-0547">Nucleotide-binding</keyword>